<keyword evidence="6" id="KW-1185">Reference proteome</keyword>
<evidence type="ECO:0000313" key="5">
    <source>
        <dbReference type="EMBL" id="ROR65546.1"/>
    </source>
</evidence>
<feature type="signal peptide" evidence="4">
    <location>
        <begin position="1"/>
        <end position="20"/>
    </location>
</feature>
<comment type="similarity">
    <text evidence="1">Belongs to the bacterial solute-binding protein 1 family.</text>
</comment>
<dbReference type="EMBL" id="RKHJ01000001">
    <property type="protein sequence ID" value="ROR65546.1"/>
    <property type="molecule type" value="Genomic_DNA"/>
</dbReference>
<accession>A0A3N2ARD5</accession>
<evidence type="ECO:0000256" key="3">
    <source>
        <dbReference type="ARBA" id="ARBA00022729"/>
    </source>
</evidence>
<name>A0A3N2ARD5_9MICO</name>
<dbReference type="SUPFAM" id="SSF53850">
    <property type="entry name" value="Periplasmic binding protein-like II"/>
    <property type="match status" value="1"/>
</dbReference>
<dbReference type="GO" id="GO:0042956">
    <property type="term" value="P:maltodextrin transmembrane transport"/>
    <property type="evidence" value="ECO:0007669"/>
    <property type="project" value="TreeGrafter"/>
</dbReference>
<dbReference type="RefSeq" id="WP_123696625.1">
    <property type="nucleotide sequence ID" value="NZ_RKHJ01000001.1"/>
</dbReference>
<dbReference type="GO" id="GO:1901982">
    <property type="term" value="F:maltose binding"/>
    <property type="evidence" value="ECO:0007669"/>
    <property type="project" value="TreeGrafter"/>
</dbReference>
<dbReference type="PANTHER" id="PTHR30061:SF50">
    <property type="entry name" value="MALTOSE_MALTODEXTRIN-BINDING PERIPLASMIC PROTEIN"/>
    <property type="match status" value="1"/>
</dbReference>
<reference evidence="5 6" key="1">
    <citation type="submission" date="2018-11" db="EMBL/GenBank/DDBJ databases">
        <title>Sequencing the genomes of 1000 actinobacteria strains.</title>
        <authorList>
            <person name="Klenk H.-P."/>
        </authorList>
    </citation>
    <scope>NUCLEOTIDE SEQUENCE [LARGE SCALE GENOMIC DNA]</scope>
    <source>
        <strain evidence="5 6">DSM 9580</strain>
    </source>
</reference>
<dbReference type="PANTHER" id="PTHR30061">
    <property type="entry name" value="MALTOSE-BINDING PERIPLASMIC PROTEIN"/>
    <property type="match status" value="1"/>
</dbReference>
<dbReference type="InterPro" id="IPR006059">
    <property type="entry name" value="SBP"/>
</dbReference>
<keyword evidence="2" id="KW-0813">Transport</keyword>
<dbReference type="GO" id="GO:0015768">
    <property type="term" value="P:maltose transport"/>
    <property type="evidence" value="ECO:0007669"/>
    <property type="project" value="TreeGrafter"/>
</dbReference>
<gene>
    <name evidence="5" type="ORF">EDD26_0912</name>
</gene>
<protein>
    <submittedName>
        <fullName evidence="5">Carbohydrate ABC transporter substrate-binding protein (CUT1 family)</fullName>
    </submittedName>
</protein>
<dbReference type="Pfam" id="PF13416">
    <property type="entry name" value="SBP_bac_8"/>
    <property type="match status" value="1"/>
</dbReference>
<dbReference type="AlphaFoldDB" id="A0A3N2ARD5"/>
<dbReference type="PROSITE" id="PS51257">
    <property type="entry name" value="PROKAR_LIPOPROTEIN"/>
    <property type="match status" value="1"/>
</dbReference>
<keyword evidence="3 4" id="KW-0732">Signal</keyword>
<evidence type="ECO:0000256" key="2">
    <source>
        <dbReference type="ARBA" id="ARBA00022448"/>
    </source>
</evidence>
<dbReference type="OrthoDB" id="366726at2"/>
<evidence type="ECO:0000313" key="6">
    <source>
        <dbReference type="Proteomes" id="UP000275456"/>
    </source>
</evidence>
<dbReference type="Gene3D" id="3.40.190.10">
    <property type="entry name" value="Periplasmic binding protein-like II"/>
    <property type="match status" value="1"/>
</dbReference>
<evidence type="ECO:0000256" key="4">
    <source>
        <dbReference type="SAM" id="SignalP"/>
    </source>
</evidence>
<dbReference type="Proteomes" id="UP000275456">
    <property type="component" value="Unassembled WGS sequence"/>
</dbReference>
<organism evidence="5 6">
    <name type="scientific">Agrococcus jenensis</name>
    <dbReference type="NCBI Taxonomy" id="46353"/>
    <lineage>
        <taxon>Bacteria</taxon>
        <taxon>Bacillati</taxon>
        <taxon>Actinomycetota</taxon>
        <taxon>Actinomycetes</taxon>
        <taxon>Micrococcales</taxon>
        <taxon>Microbacteriaceae</taxon>
        <taxon>Agrococcus</taxon>
    </lineage>
</organism>
<feature type="chain" id="PRO_5039524240" evidence="4">
    <location>
        <begin position="21"/>
        <end position="412"/>
    </location>
</feature>
<proteinExistence type="inferred from homology"/>
<comment type="caution">
    <text evidence="5">The sequence shown here is derived from an EMBL/GenBank/DDBJ whole genome shotgun (WGS) entry which is preliminary data.</text>
</comment>
<dbReference type="GO" id="GO:0055052">
    <property type="term" value="C:ATP-binding cassette (ABC) transporter complex, substrate-binding subunit-containing"/>
    <property type="evidence" value="ECO:0007669"/>
    <property type="project" value="TreeGrafter"/>
</dbReference>
<sequence length="412" mass="42295">MRHSKLGSVALAGTLALALASCSGGGSTGSSGEPEAPAEALTMLIGSSGEAETAAVQAAADAWSAESGTTVEVIAASDLNQELAQGFAGDSAPDVFYMGWDQFQTYAGDDYLEPYAGDLANAGDFYPALVDTFTFDGEFVCAPKDFSTLGLVINTQLWEAAGLTDADVPTTWEELQTVAQTLTTGDTVGLSMGAEYARVGVFMEQAGGGLMDGDTVTASSPENVEALEYVQGLLEAGSLKWPADLGAGWGGEAFGNGAAAMVIEGPWIRGALEADFPDVEFLVAELPEGPAGPGTFSFSNCWGIPQGQDTAATAQELVAFLTSDEQQLEFADAFGVIPSTQGAAATYAETYPENAAFVAGADYAVGPVNFSGAADVVTEFNNTITTLQGADPQAALDELQTQLEAAYESSQG</sequence>
<evidence type="ECO:0000256" key="1">
    <source>
        <dbReference type="ARBA" id="ARBA00008520"/>
    </source>
</evidence>